<organism evidence="1 2">
    <name type="scientific">Leptospira alexanderi serovar Manhao 3 str. L 60</name>
    <dbReference type="NCBI Taxonomy" id="1049759"/>
    <lineage>
        <taxon>Bacteria</taxon>
        <taxon>Pseudomonadati</taxon>
        <taxon>Spirochaetota</taxon>
        <taxon>Spirochaetia</taxon>
        <taxon>Leptospirales</taxon>
        <taxon>Leptospiraceae</taxon>
        <taxon>Leptospira</taxon>
    </lineage>
</organism>
<evidence type="ECO:0000313" key="2">
    <source>
        <dbReference type="Proteomes" id="UP000018747"/>
    </source>
</evidence>
<comment type="caution">
    <text evidence="1">The sequence shown here is derived from an EMBL/GenBank/DDBJ whole genome shotgun (WGS) entry which is preliminary data.</text>
</comment>
<proteinExistence type="predicted"/>
<reference evidence="1" key="1">
    <citation type="submission" date="2013-05" db="EMBL/GenBank/DDBJ databases">
        <authorList>
            <person name="Harkins D.M."/>
            <person name="Durkin A.S."/>
            <person name="Brinkac L.M."/>
            <person name="Haft D.H."/>
            <person name="Selengut J.D."/>
            <person name="Sanka R."/>
            <person name="DePew J."/>
            <person name="Purushe J."/>
            <person name="Hartskeerl R.A."/>
            <person name="Ahmed A."/>
            <person name="van der Linden H."/>
            <person name="Goris M.G.A."/>
            <person name="Vinetz J.M."/>
            <person name="Sutton G.G."/>
            <person name="Nierman W.C."/>
            <person name="Fouts D.E."/>
        </authorList>
    </citation>
    <scope>NUCLEOTIDE SEQUENCE [LARGE SCALE GENOMIC DNA]</scope>
    <source>
        <strain evidence="1">L 60</strain>
    </source>
</reference>
<dbReference type="AlphaFoldDB" id="V6HZ52"/>
<accession>V6HZ52</accession>
<dbReference type="Proteomes" id="UP000018747">
    <property type="component" value="Unassembled WGS sequence"/>
</dbReference>
<protein>
    <submittedName>
        <fullName evidence="1">Uncharacterized protein</fullName>
    </submittedName>
</protein>
<keyword evidence="2" id="KW-1185">Reference proteome</keyword>
<sequence length="40" mass="4862">MAYNNLYCSQTQFNKKKLPGKLKKYQKQLFLKDFLDFKIS</sequence>
<evidence type="ECO:0000313" key="1">
    <source>
        <dbReference type="EMBL" id="EQA63215.1"/>
    </source>
</evidence>
<dbReference type="EMBL" id="AHMT02000024">
    <property type="protein sequence ID" value="EQA63215.1"/>
    <property type="molecule type" value="Genomic_DNA"/>
</dbReference>
<gene>
    <name evidence="1" type="ORF">LEP1GSC062_3688</name>
</gene>
<name>V6HZ52_9LEPT</name>